<dbReference type="SUPFAM" id="SSF47794">
    <property type="entry name" value="Rad51 N-terminal domain-like"/>
    <property type="match status" value="1"/>
</dbReference>
<protein>
    <recommendedName>
        <fullName evidence="4">Helix-hairpin-helix domain-containing protein</fullName>
    </recommendedName>
</protein>
<dbReference type="Gene3D" id="1.10.150.20">
    <property type="entry name" value="5' to 3' exonuclease, C-terminal subdomain"/>
    <property type="match status" value="1"/>
</dbReference>
<feature type="compositionally biased region" description="Acidic residues" evidence="1">
    <location>
        <begin position="251"/>
        <end position="287"/>
    </location>
</feature>
<dbReference type="Pfam" id="PF14520">
    <property type="entry name" value="HHH_5"/>
    <property type="match status" value="1"/>
</dbReference>
<feature type="compositionally biased region" description="Acidic residues" evidence="1">
    <location>
        <begin position="296"/>
        <end position="305"/>
    </location>
</feature>
<evidence type="ECO:0000313" key="2">
    <source>
        <dbReference type="EMBL" id="TYL39356.1"/>
    </source>
</evidence>
<dbReference type="OrthoDB" id="229248at2157"/>
<dbReference type="AlphaFoldDB" id="A0A8J8Q2S1"/>
<name>A0A8J8Q2S1_9EURY</name>
<accession>A0A8J8Q2S1</accession>
<sequence>MSAQFTDDDLEKTVENANGETIGTVTAVEGDVAQVEPRDGVMDSIRAALGWTGTQETVSIRDDTVEEITDEVIRLETASLDADEAVAATTDEAEETEPADGEPDETARSAGLESDEAATQGSDTDPDGLEEGDRGESVEATGTSAETTATEEDLEDELNRGAKVEPPAESEVRETMEETTETAGGETAEMTDVPEELEMGDAYGDTPEADSTAEGAEVTEPSEPDELDRSESSGNADGTNAIDEPRGGEAFDADDITDDAEPGRTEDDESETVGDTERETEEMDLADELERGPDLESVDDTDDASEPSATEDVGDELTHGNDLESAAEPTEESTERPETEEMDLADEFDRGADLDAVEEDAPSAAPDRGVGEQPTEEMDLAEELDQGVDVESAAETDHEEDAPVDADAFPGPKADSEIAADAATPRSAEPASHAALEAEPALDHRTDEPARAPESVADEADRSGEERGGVESPIGAMFEAQQTAIEETRQLFEGSLAVQRDVNRIALNTLHRQMALQRQGIELFQSMTPDPVEAAKAMGPPKASLEDHQSTEGASGPSQAETGTLQRRTDSSESADREGTFERRLELVDGLDSMYRERLEGVGITTLDDLAYADVETVAEAAEVTEERAESWIEQAAA</sequence>
<comment type="caution">
    <text evidence="2">The sequence shown here is derived from an EMBL/GenBank/DDBJ whole genome shotgun (WGS) entry which is preliminary data.</text>
</comment>
<evidence type="ECO:0008006" key="4">
    <source>
        <dbReference type="Google" id="ProtNLM"/>
    </source>
</evidence>
<gene>
    <name evidence="2" type="ORF">CV102_08785</name>
</gene>
<organism evidence="2 3">
    <name type="scientific">Natronococcus pandeyae</name>
    <dbReference type="NCBI Taxonomy" id="2055836"/>
    <lineage>
        <taxon>Archaea</taxon>
        <taxon>Methanobacteriati</taxon>
        <taxon>Methanobacteriota</taxon>
        <taxon>Stenosarchaea group</taxon>
        <taxon>Halobacteria</taxon>
        <taxon>Halobacteriales</taxon>
        <taxon>Natrialbaceae</taxon>
        <taxon>Natronococcus</taxon>
    </lineage>
</organism>
<feature type="region of interest" description="Disordered" evidence="1">
    <location>
        <begin position="75"/>
        <end position="481"/>
    </location>
</feature>
<dbReference type="GO" id="GO:0000166">
    <property type="term" value="F:nucleotide binding"/>
    <property type="evidence" value="ECO:0007669"/>
    <property type="project" value="InterPro"/>
</dbReference>
<evidence type="ECO:0000313" key="3">
    <source>
        <dbReference type="Proteomes" id="UP000766904"/>
    </source>
</evidence>
<feature type="compositionally biased region" description="Polar residues" evidence="1">
    <location>
        <begin position="551"/>
        <end position="566"/>
    </location>
</feature>
<evidence type="ECO:0000256" key="1">
    <source>
        <dbReference type="SAM" id="MobiDB-lite"/>
    </source>
</evidence>
<feature type="compositionally biased region" description="Acidic residues" evidence="1">
    <location>
        <begin position="374"/>
        <end position="404"/>
    </location>
</feature>
<feature type="compositionally biased region" description="Basic and acidic residues" evidence="1">
    <location>
        <begin position="567"/>
        <end position="583"/>
    </location>
</feature>
<feature type="compositionally biased region" description="Acidic residues" evidence="1">
    <location>
        <begin position="91"/>
        <end position="104"/>
    </location>
</feature>
<feature type="compositionally biased region" description="Low complexity" evidence="1">
    <location>
        <begin position="181"/>
        <end position="191"/>
    </location>
</feature>
<reference evidence="2" key="1">
    <citation type="submission" date="2017-11" db="EMBL/GenBank/DDBJ databases">
        <authorList>
            <person name="Kajale S.C."/>
            <person name="Sharma A."/>
        </authorList>
    </citation>
    <scope>NUCLEOTIDE SEQUENCE</scope>
    <source>
        <strain evidence="2">LS1_42</strain>
    </source>
</reference>
<dbReference type="RefSeq" id="WP_148857503.1">
    <property type="nucleotide sequence ID" value="NZ_PHNJ01000003.1"/>
</dbReference>
<dbReference type="EMBL" id="PHNJ01000003">
    <property type="protein sequence ID" value="TYL39356.1"/>
    <property type="molecule type" value="Genomic_DNA"/>
</dbReference>
<keyword evidence="3" id="KW-1185">Reference proteome</keyword>
<feature type="compositionally biased region" description="Basic and acidic residues" evidence="1">
    <location>
        <begin position="459"/>
        <end position="469"/>
    </location>
</feature>
<feature type="compositionally biased region" description="Low complexity" evidence="1">
    <location>
        <begin position="138"/>
        <end position="148"/>
    </location>
</feature>
<dbReference type="InterPro" id="IPR010995">
    <property type="entry name" value="DNA_repair_Rad51/TF_NusA_a-hlx"/>
</dbReference>
<proteinExistence type="predicted"/>
<feature type="region of interest" description="Disordered" evidence="1">
    <location>
        <begin position="532"/>
        <end position="583"/>
    </location>
</feature>
<dbReference type="Proteomes" id="UP000766904">
    <property type="component" value="Unassembled WGS sequence"/>
</dbReference>
<feature type="compositionally biased region" description="Basic and acidic residues" evidence="1">
    <location>
        <begin position="441"/>
        <end position="451"/>
    </location>
</feature>